<gene>
    <name evidence="3" type="ORF">LCGC14_0454900</name>
</gene>
<name>A0A0F9SZY4_9ZZZZ</name>
<comment type="caution">
    <text evidence="3">The sequence shown here is derived from an EMBL/GenBank/DDBJ whole genome shotgun (WGS) entry which is preliminary data.</text>
</comment>
<feature type="domain" description="Calcineurin-like phosphoesterase" evidence="2">
    <location>
        <begin position="4"/>
        <end position="197"/>
    </location>
</feature>
<dbReference type="InterPro" id="IPR014576">
    <property type="entry name" value="Pesterase_YhaO"/>
</dbReference>
<evidence type="ECO:0000313" key="3">
    <source>
        <dbReference type="EMBL" id="KKN68117.1"/>
    </source>
</evidence>
<dbReference type="PANTHER" id="PTHR30337:SF7">
    <property type="entry name" value="PHOSPHOESTERASE"/>
    <property type="match status" value="1"/>
</dbReference>
<dbReference type="CDD" id="cd00840">
    <property type="entry name" value="MPP_Mre11_N"/>
    <property type="match status" value="1"/>
</dbReference>
<accession>A0A0F9SZY4</accession>
<dbReference type="PIRSF" id="PIRSF033091">
    <property type="entry name" value="Pesterase_YhaO"/>
    <property type="match status" value="1"/>
</dbReference>
<sequence>MTVRILHTADLHLDSPLRSLAMKDDRLAAQVRSASRQALETMVQYCIDEDVAAFLISGDLYDGQERSAKTAAYLAAQMHRLAQAGVQVFYIKGNHDAENPIAGEIDLPSNVHVFEGRGEKVQLGGHPLFIHGVSFRDRHAPESLLPKYTAPEPGAVNIAMMHTSLAGAEGHDLYAPVSVGDLVGAGFDYWALGHIHKRAVHSETPWVVMPGMPQGRDIGEAGPKSATLLTVERGEISVSEVATSVVEFRRCDCDLTGVETDEDMRTALRSALQAQAGRGAAILRLRLMGQTSLAWQLRQLADAWRAQADEIAESIGTLWIEKMTLDVTPLSQDAADSAVSEVQQLMTEVAAEPASRDGLRQELSQILGLLPAEQRRALAPDAEAQEALLQQLTDDAVLAIAAQMRGTGT</sequence>
<dbReference type="AlphaFoldDB" id="A0A0F9SZY4"/>
<organism evidence="3">
    <name type="scientific">marine sediment metagenome</name>
    <dbReference type="NCBI Taxonomy" id="412755"/>
    <lineage>
        <taxon>unclassified sequences</taxon>
        <taxon>metagenomes</taxon>
        <taxon>ecological metagenomes</taxon>
    </lineage>
</organism>
<dbReference type="Gene3D" id="3.60.21.10">
    <property type="match status" value="1"/>
</dbReference>
<evidence type="ECO:0000259" key="2">
    <source>
        <dbReference type="Pfam" id="PF00149"/>
    </source>
</evidence>
<dbReference type="PANTHER" id="PTHR30337">
    <property type="entry name" value="COMPONENT OF ATP-DEPENDENT DSDNA EXONUCLEASE"/>
    <property type="match status" value="1"/>
</dbReference>
<dbReference type="InterPro" id="IPR041796">
    <property type="entry name" value="Mre11_N"/>
</dbReference>
<reference evidence="3" key="1">
    <citation type="journal article" date="2015" name="Nature">
        <title>Complex archaea that bridge the gap between prokaryotes and eukaryotes.</title>
        <authorList>
            <person name="Spang A."/>
            <person name="Saw J.H."/>
            <person name="Jorgensen S.L."/>
            <person name="Zaremba-Niedzwiedzka K."/>
            <person name="Martijn J."/>
            <person name="Lind A.E."/>
            <person name="van Eijk R."/>
            <person name="Schleper C."/>
            <person name="Guy L."/>
            <person name="Ettema T.J."/>
        </authorList>
    </citation>
    <scope>NUCLEOTIDE SEQUENCE</scope>
</reference>
<dbReference type="InterPro" id="IPR050535">
    <property type="entry name" value="DNA_Repair-Maintenance_Comp"/>
</dbReference>
<keyword evidence="1" id="KW-0378">Hydrolase</keyword>
<evidence type="ECO:0000256" key="1">
    <source>
        <dbReference type="ARBA" id="ARBA00022801"/>
    </source>
</evidence>
<protein>
    <recommendedName>
        <fullName evidence="2">Calcineurin-like phosphoesterase domain-containing protein</fullName>
    </recommendedName>
</protein>
<dbReference type="EMBL" id="LAZR01000458">
    <property type="protein sequence ID" value="KKN68117.1"/>
    <property type="molecule type" value="Genomic_DNA"/>
</dbReference>
<dbReference type="Pfam" id="PF00149">
    <property type="entry name" value="Metallophos"/>
    <property type="match status" value="1"/>
</dbReference>
<proteinExistence type="predicted"/>
<dbReference type="GO" id="GO:0016787">
    <property type="term" value="F:hydrolase activity"/>
    <property type="evidence" value="ECO:0007669"/>
    <property type="project" value="UniProtKB-KW"/>
</dbReference>
<dbReference type="InterPro" id="IPR029052">
    <property type="entry name" value="Metallo-depent_PP-like"/>
</dbReference>
<dbReference type="SUPFAM" id="SSF56300">
    <property type="entry name" value="Metallo-dependent phosphatases"/>
    <property type="match status" value="1"/>
</dbReference>
<dbReference type="InterPro" id="IPR004843">
    <property type="entry name" value="Calcineurin-like_PHP"/>
</dbReference>